<reference evidence="1" key="1">
    <citation type="submission" date="2022-11" db="EMBL/GenBank/DDBJ databases">
        <title>Centuries of genome instability and evolution in soft-shell clam transmissible cancer (bioRxiv).</title>
        <authorList>
            <person name="Hart S.F.M."/>
            <person name="Yonemitsu M.A."/>
            <person name="Giersch R.M."/>
            <person name="Beal B.F."/>
            <person name="Arriagada G."/>
            <person name="Davis B.W."/>
            <person name="Ostrander E.A."/>
            <person name="Goff S.P."/>
            <person name="Metzger M.J."/>
        </authorList>
    </citation>
    <scope>NUCLEOTIDE SEQUENCE</scope>
    <source>
        <strain evidence="1">MELC-2E11</strain>
        <tissue evidence="1">Siphon/mantle</tissue>
    </source>
</reference>
<name>A0ABY7DPU9_MYAAR</name>
<accession>A0ABY7DPU9</accession>
<evidence type="ECO:0000313" key="1">
    <source>
        <dbReference type="EMBL" id="WAQ98903.1"/>
    </source>
</evidence>
<organism evidence="1 2">
    <name type="scientific">Mya arenaria</name>
    <name type="common">Soft-shell clam</name>
    <dbReference type="NCBI Taxonomy" id="6604"/>
    <lineage>
        <taxon>Eukaryota</taxon>
        <taxon>Metazoa</taxon>
        <taxon>Spiralia</taxon>
        <taxon>Lophotrochozoa</taxon>
        <taxon>Mollusca</taxon>
        <taxon>Bivalvia</taxon>
        <taxon>Autobranchia</taxon>
        <taxon>Heteroconchia</taxon>
        <taxon>Euheterodonta</taxon>
        <taxon>Imparidentia</taxon>
        <taxon>Neoheterodontei</taxon>
        <taxon>Myida</taxon>
        <taxon>Myoidea</taxon>
        <taxon>Myidae</taxon>
        <taxon>Mya</taxon>
    </lineage>
</organism>
<dbReference type="EMBL" id="CP111014">
    <property type="protein sequence ID" value="WAQ98903.1"/>
    <property type="molecule type" value="Genomic_DNA"/>
</dbReference>
<dbReference type="Proteomes" id="UP001164746">
    <property type="component" value="Chromosome 3"/>
</dbReference>
<proteinExistence type="predicted"/>
<evidence type="ECO:0000313" key="2">
    <source>
        <dbReference type="Proteomes" id="UP001164746"/>
    </source>
</evidence>
<gene>
    <name evidence="1" type="ORF">MAR_023276</name>
</gene>
<protein>
    <submittedName>
        <fullName evidence="1">Uncharacterized protein</fullName>
    </submittedName>
</protein>
<keyword evidence="2" id="KW-1185">Reference proteome</keyword>
<sequence>MDIFDYDTEHYFLYADFSVCDEEASAASYAQMILVSKLEFMFTKCAINLVLYMMFGSKIRADPKSLFDPLTMFSRNKNNSRGIIMQHNFWFPYVSLSSEFNT</sequence>